<comment type="caution">
    <text evidence="1">The sequence shown here is derived from an EMBL/GenBank/DDBJ whole genome shotgun (WGS) entry which is preliminary data.</text>
</comment>
<dbReference type="EMBL" id="JAUNZN010000007">
    <property type="protein sequence ID" value="KAK4818259.1"/>
    <property type="molecule type" value="Genomic_DNA"/>
</dbReference>
<dbReference type="AlphaFoldDB" id="A0AAN7N5B6"/>
<organism evidence="1 2">
    <name type="scientific">Mycteria americana</name>
    <name type="common">Wood stork</name>
    <dbReference type="NCBI Taxonomy" id="33587"/>
    <lineage>
        <taxon>Eukaryota</taxon>
        <taxon>Metazoa</taxon>
        <taxon>Chordata</taxon>
        <taxon>Craniata</taxon>
        <taxon>Vertebrata</taxon>
        <taxon>Euteleostomi</taxon>
        <taxon>Archelosauria</taxon>
        <taxon>Archosauria</taxon>
        <taxon>Dinosauria</taxon>
        <taxon>Saurischia</taxon>
        <taxon>Theropoda</taxon>
        <taxon>Coelurosauria</taxon>
        <taxon>Aves</taxon>
        <taxon>Neognathae</taxon>
        <taxon>Neoaves</taxon>
        <taxon>Aequornithes</taxon>
        <taxon>Ciconiiformes</taxon>
        <taxon>Ciconiidae</taxon>
        <taxon>Mycteria</taxon>
    </lineage>
</organism>
<dbReference type="Proteomes" id="UP001333110">
    <property type="component" value="Unassembled WGS sequence"/>
</dbReference>
<reference evidence="1 2" key="1">
    <citation type="journal article" date="2023" name="J. Hered.">
        <title>Chromosome-level genome of the wood stork (Mycteria americana) provides insight into avian chromosome evolution.</title>
        <authorList>
            <person name="Flamio R. Jr."/>
            <person name="Ramstad K.M."/>
        </authorList>
    </citation>
    <scope>NUCLEOTIDE SEQUENCE [LARGE SCALE GENOMIC DNA]</scope>
    <source>
        <strain evidence="1">JAX WOST 10</strain>
    </source>
</reference>
<protein>
    <submittedName>
        <fullName evidence="1">Uncharacterized protein</fullName>
    </submittedName>
</protein>
<sequence>MGRQCAQVANKANSILACIRNNVASWTRKVIAPLYSALVRLHFEYCVQFGLLLWFSPSQCLSTRQPLARSSLWGWQRESGDTNPKHSPILAIVKKINSIPAKTSTAPQYKKDIEVLERVQRRATKLVKEEQLKELGLFSLEKRRLRGDLIALYNYLKGGCSEVGVGLFSQITSDRTRQNGLKLHQERFRLDIRKNFFTKRVVKHWNRLPKEVLKSPSLEVFRSYKPLILEVLRDKGQLNIRETLNLLCKVLRHYCKISNIPLIKYHSALISYTEATVKFKALANCYVGTEGLKADEVSDRGKPLIDVSIGRRINNSYDDRPPNQDEEADELFYKQLGEVSQSLALVLVGDFNLPDVYWKYNTAERKQSGRFLECVADR</sequence>
<dbReference type="PANTHER" id="PTHR33332">
    <property type="entry name" value="REVERSE TRANSCRIPTASE DOMAIN-CONTAINING PROTEIN"/>
    <property type="match status" value="1"/>
</dbReference>
<name>A0AAN7N5B6_MYCAM</name>
<gene>
    <name evidence="1" type="ORF">QYF61_009964</name>
</gene>
<proteinExistence type="predicted"/>
<keyword evidence="2" id="KW-1185">Reference proteome</keyword>
<accession>A0AAN7N5B6</accession>
<evidence type="ECO:0000313" key="2">
    <source>
        <dbReference type="Proteomes" id="UP001333110"/>
    </source>
</evidence>
<evidence type="ECO:0000313" key="1">
    <source>
        <dbReference type="EMBL" id="KAK4818259.1"/>
    </source>
</evidence>